<dbReference type="EMBL" id="JABFOF010000005">
    <property type="protein sequence ID" value="KAG2396719.1"/>
    <property type="molecule type" value="Genomic_DNA"/>
</dbReference>
<evidence type="ECO:0000313" key="5">
    <source>
        <dbReference type="Proteomes" id="UP000743370"/>
    </source>
</evidence>
<dbReference type="GO" id="GO:0009535">
    <property type="term" value="C:chloroplast thylakoid membrane"/>
    <property type="evidence" value="ECO:0007669"/>
    <property type="project" value="TreeGrafter"/>
</dbReference>
<organism evidence="4 5">
    <name type="scientific">Phaseolus angularis</name>
    <name type="common">Azuki bean</name>
    <name type="synonym">Vigna angularis</name>
    <dbReference type="NCBI Taxonomy" id="3914"/>
    <lineage>
        <taxon>Eukaryota</taxon>
        <taxon>Viridiplantae</taxon>
        <taxon>Streptophyta</taxon>
        <taxon>Embryophyta</taxon>
        <taxon>Tracheophyta</taxon>
        <taxon>Spermatophyta</taxon>
        <taxon>Magnoliopsida</taxon>
        <taxon>eudicotyledons</taxon>
        <taxon>Gunneridae</taxon>
        <taxon>Pentapetalae</taxon>
        <taxon>rosids</taxon>
        <taxon>fabids</taxon>
        <taxon>Fabales</taxon>
        <taxon>Fabaceae</taxon>
        <taxon>Papilionoideae</taxon>
        <taxon>50 kb inversion clade</taxon>
        <taxon>NPAAA clade</taxon>
        <taxon>indigoferoid/millettioid clade</taxon>
        <taxon>Phaseoleae</taxon>
        <taxon>Vigna</taxon>
    </lineage>
</organism>
<sequence length="388" mass="43062">MDQNITVPRIHAFSSPPSPPLFSCIIALSIATLIFMFFYVLSPIVSAAILLALCITTLLLSRFTHNRQFTQTFSFHAHTPPKNQRLVKIFNNLFWVVEEKRSGQTQQVKKLLGSIVCFGNQPFVSGSECAICLEEFKNGEECVEFSVCGHIFHCDCIKQCSVKVGGTTMVHSHHHLLLFSTLPFSLTAHHNHHLSPSLHFLHRPSTPTSTVSAIPSAAWLSDLTAQDFGPIQLPFSAPSSLPFSDDPSTVQVASTVLLTGALTVFFFRTVQRRIKRAKQLRFRSSGAEKSMEKLKRMKSSSIKVKNPPSADQALLGAVIAGAIAVLLYRFTTSIEASLSRQMLSDHFSDNNKWVVLPGYICVRHKLCGSVSLFWAACDRHHGGRANWK</sequence>
<name>A0A8T0KBS7_PHAAN</name>
<dbReference type="PROSITE" id="PS50089">
    <property type="entry name" value="ZF_RING_2"/>
    <property type="match status" value="1"/>
</dbReference>
<dbReference type="Pfam" id="PF11282">
    <property type="entry name" value="DUF3082"/>
    <property type="match status" value="1"/>
</dbReference>
<feature type="domain" description="RING-type" evidence="3">
    <location>
        <begin position="129"/>
        <end position="159"/>
    </location>
</feature>
<keyword evidence="1" id="KW-0479">Metal-binding</keyword>
<dbReference type="SUPFAM" id="SSF57850">
    <property type="entry name" value="RING/U-box"/>
    <property type="match status" value="1"/>
</dbReference>
<keyword evidence="2" id="KW-1133">Transmembrane helix</keyword>
<feature type="transmembrane region" description="Helical" evidence="2">
    <location>
        <begin position="20"/>
        <end position="41"/>
    </location>
</feature>
<dbReference type="PANTHER" id="PTHR35733:SF1">
    <property type="entry name" value="OS02G0307800 PROTEIN"/>
    <property type="match status" value="1"/>
</dbReference>
<keyword evidence="1" id="KW-0862">Zinc</keyword>
<dbReference type="AlphaFoldDB" id="A0A8T0KBS7"/>
<evidence type="ECO:0000256" key="1">
    <source>
        <dbReference type="PROSITE-ProRule" id="PRU00175"/>
    </source>
</evidence>
<dbReference type="Proteomes" id="UP000743370">
    <property type="component" value="Unassembled WGS sequence"/>
</dbReference>
<feature type="transmembrane region" description="Helical" evidence="2">
    <location>
        <begin position="48"/>
        <end position="65"/>
    </location>
</feature>
<keyword evidence="2" id="KW-0812">Transmembrane</keyword>
<dbReference type="GO" id="GO:0008270">
    <property type="term" value="F:zinc ion binding"/>
    <property type="evidence" value="ECO:0007669"/>
    <property type="project" value="UniProtKB-KW"/>
</dbReference>
<dbReference type="Gene3D" id="3.30.40.10">
    <property type="entry name" value="Zinc/RING finger domain, C3HC4 (zinc finger)"/>
    <property type="match status" value="1"/>
</dbReference>
<dbReference type="PANTHER" id="PTHR35733">
    <property type="entry name" value="OS02G0307800 PROTEIN"/>
    <property type="match status" value="1"/>
</dbReference>
<feature type="transmembrane region" description="Helical" evidence="2">
    <location>
        <begin position="313"/>
        <end position="331"/>
    </location>
</feature>
<comment type="caution">
    <text evidence="4">The sequence shown here is derived from an EMBL/GenBank/DDBJ whole genome shotgun (WGS) entry which is preliminary data.</text>
</comment>
<dbReference type="InterPro" id="IPR021434">
    <property type="entry name" value="DUF3082"/>
</dbReference>
<evidence type="ECO:0000259" key="3">
    <source>
        <dbReference type="PROSITE" id="PS50089"/>
    </source>
</evidence>
<dbReference type="InterPro" id="IPR001841">
    <property type="entry name" value="Znf_RING"/>
</dbReference>
<proteinExistence type="predicted"/>
<accession>A0A8T0KBS7</accession>
<evidence type="ECO:0000313" key="4">
    <source>
        <dbReference type="EMBL" id="KAG2396719.1"/>
    </source>
</evidence>
<dbReference type="Pfam" id="PF17123">
    <property type="entry name" value="zf-RING_11"/>
    <property type="match status" value="1"/>
</dbReference>
<reference evidence="4 5" key="1">
    <citation type="submission" date="2020-05" db="EMBL/GenBank/DDBJ databases">
        <title>Vigna angularis (adzuki bean) Var. LongXiaoDou No. 4 denovo assembly.</title>
        <authorList>
            <person name="Xiang H."/>
        </authorList>
    </citation>
    <scope>NUCLEOTIDE SEQUENCE [LARGE SCALE GENOMIC DNA]</scope>
    <source>
        <tissue evidence="4">Leaf</tissue>
    </source>
</reference>
<gene>
    <name evidence="4" type="ORF">HKW66_Vig0229940</name>
</gene>
<protein>
    <recommendedName>
        <fullName evidence="3">RING-type domain-containing protein</fullName>
    </recommendedName>
</protein>
<evidence type="ECO:0000256" key="2">
    <source>
        <dbReference type="SAM" id="Phobius"/>
    </source>
</evidence>
<dbReference type="InterPro" id="IPR013083">
    <property type="entry name" value="Znf_RING/FYVE/PHD"/>
</dbReference>
<keyword evidence="1" id="KW-0863">Zinc-finger</keyword>
<keyword evidence="2" id="KW-0472">Membrane</keyword>